<dbReference type="PROSITE" id="PS51450">
    <property type="entry name" value="LRR"/>
    <property type="match status" value="1"/>
</dbReference>
<dbReference type="PANTHER" id="PTHR27008:SF585">
    <property type="entry name" value="PROTEIN KINASE DOMAIN-CONTAINING PROTEIN"/>
    <property type="match status" value="1"/>
</dbReference>
<evidence type="ECO:0000256" key="6">
    <source>
        <dbReference type="ARBA" id="ARBA00023136"/>
    </source>
</evidence>
<dbReference type="PANTHER" id="PTHR27008">
    <property type="entry name" value="OS04G0122200 PROTEIN"/>
    <property type="match status" value="1"/>
</dbReference>
<evidence type="ECO:0000256" key="2">
    <source>
        <dbReference type="ARBA" id="ARBA00022614"/>
    </source>
</evidence>
<gene>
    <name evidence="8" type="ORF">I3842_09G132900</name>
</gene>
<keyword evidence="5" id="KW-1133">Transmembrane helix</keyword>
<dbReference type="GO" id="GO:0016020">
    <property type="term" value="C:membrane"/>
    <property type="evidence" value="ECO:0007669"/>
    <property type="project" value="UniProtKB-SubCell"/>
</dbReference>
<reference evidence="8" key="1">
    <citation type="submission" date="2021-01" db="EMBL/GenBank/DDBJ databases">
        <authorList>
            <person name="Lovell J.T."/>
            <person name="Bentley N."/>
            <person name="Bhattarai G."/>
            <person name="Jenkins J.W."/>
            <person name="Sreedasyam A."/>
            <person name="Alarcon Y."/>
            <person name="Bock C."/>
            <person name="Boston L."/>
            <person name="Carlson J."/>
            <person name="Cervantes K."/>
            <person name="Clermont K."/>
            <person name="Krom N."/>
            <person name="Kubenka K."/>
            <person name="Mamidi S."/>
            <person name="Mattison C."/>
            <person name="Monteros M."/>
            <person name="Pisani C."/>
            <person name="Plott C."/>
            <person name="Rajasekar S."/>
            <person name="Rhein H.S."/>
            <person name="Rohla C."/>
            <person name="Song M."/>
            <person name="Hilaire R.S."/>
            <person name="Shu S."/>
            <person name="Wells L."/>
            <person name="Wang X."/>
            <person name="Webber J."/>
            <person name="Heerema R.J."/>
            <person name="Klein P."/>
            <person name="Conner P."/>
            <person name="Grauke L."/>
            <person name="Grimwood J."/>
            <person name="Schmutz J."/>
            <person name="Randall J.J."/>
        </authorList>
    </citation>
    <scope>NUCLEOTIDE SEQUENCE</scope>
    <source>
        <tissue evidence="8">Leaf</tissue>
    </source>
</reference>
<accession>A0A922E450</accession>
<dbReference type="PROSITE" id="PS00108">
    <property type="entry name" value="PROTEIN_KINASE_ST"/>
    <property type="match status" value="1"/>
</dbReference>
<comment type="subcellular location">
    <subcellularLocation>
        <location evidence="1">Membrane</location>
    </subcellularLocation>
</comment>
<proteinExistence type="predicted"/>
<dbReference type="InterPro" id="IPR008271">
    <property type="entry name" value="Ser/Thr_kinase_AS"/>
</dbReference>
<dbReference type="EMBL" id="CM031833">
    <property type="protein sequence ID" value="KAG6696149.1"/>
    <property type="molecule type" value="Genomic_DNA"/>
</dbReference>
<dbReference type="AlphaFoldDB" id="A0A922E450"/>
<dbReference type="SMART" id="SM00369">
    <property type="entry name" value="LRR_TYP"/>
    <property type="match status" value="6"/>
</dbReference>
<evidence type="ECO:0000313" key="8">
    <source>
        <dbReference type="EMBL" id="KAG6696149.1"/>
    </source>
</evidence>
<organism evidence="8 9">
    <name type="scientific">Carya illinoinensis</name>
    <name type="common">Pecan</name>
    <dbReference type="NCBI Taxonomy" id="32201"/>
    <lineage>
        <taxon>Eukaryota</taxon>
        <taxon>Viridiplantae</taxon>
        <taxon>Streptophyta</taxon>
        <taxon>Embryophyta</taxon>
        <taxon>Tracheophyta</taxon>
        <taxon>Spermatophyta</taxon>
        <taxon>Magnoliopsida</taxon>
        <taxon>eudicotyledons</taxon>
        <taxon>Gunneridae</taxon>
        <taxon>Pentapetalae</taxon>
        <taxon>rosids</taxon>
        <taxon>fabids</taxon>
        <taxon>Fagales</taxon>
        <taxon>Juglandaceae</taxon>
        <taxon>Carya</taxon>
    </lineage>
</organism>
<evidence type="ECO:0000256" key="5">
    <source>
        <dbReference type="ARBA" id="ARBA00022989"/>
    </source>
</evidence>
<dbReference type="InterPro" id="IPR000719">
    <property type="entry name" value="Prot_kinase_dom"/>
</dbReference>
<evidence type="ECO:0000256" key="4">
    <source>
        <dbReference type="ARBA" id="ARBA00022737"/>
    </source>
</evidence>
<sequence>MGLVGTSPPDIDNLSFLVSLNIIRNKSFSRSIPNNSARLYRLELLHFGFNDFSTIPSSISNISKLQTISLSYNLLSSFIPSSIFNISTLRDIFIRENKLLVQTIELGTNKLSRHLPSNTGNFLPNLHQLYLGGNQLSGIILNSISNASLLIELELAYNSFSSLIPNALGYLRFLSSIGNLSTSLQYFGLGHYCINGNILREIGNLSSLTSLLLDNNQFVRPIPTTAGKLHKLEALYLQNNKLEASNELTEGIPECMGKLNSLRNLYLAFNQLTSMVPLSLWNLTCILEVNLSSSLQDGSLPIEMGNMMVLRILDLSRNQLSGKIPSIGPFENFLVASFMSIGNIAIKVLNLQVEGAFKTFVATLNSWHFVLEYMPNGNLEKWLYSHNHNLNILQRLNIMVLYVTLALEYLHYGYSTTIVHCDLKPSNILLDQDLVAHDVDFGMAKLLGDRDSMM</sequence>
<dbReference type="GO" id="GO:0004672">
    <property type="term" value="F:protein kinase activity"/>
    <property type="evidence" value="ECO:0007669"/>
    <property type="project" value="InterPro"/>
</dbReference>
<dbReference type="GO" id="GO:0005524">
    <property type="term" value="F:ATP binding"/>
    <property type="evidence" value="ECO:0007669"/>
    <property type="project" value="InterPro"/>
</dbReference>
<evidence type="ECO:0000256" key="1">
    <source>
        <dbReference type="ARBA" id="ARBA00004370"/>
    </source>
</evidence>
<comment type="caution">
    <text evidence="8">The sequence shown here is derived from an EMBL/GenBank/DDBJ whole genome shotgun (WGS) entry which is preliminary data.</text>
</comment>
<dbReference type="InterPro" id="IPR051809">
    <property type="entry name" value="Plant_receptor-like_S/T_kinase"/>
</dbReference>
<dbReference type="Pfam" id="PF00560">
    <property type="entry name" value="LRR_1"/>
    <property type="match status" value="5"/>
</dbReference>
<feature type="domain" description="Protein kinase" evidence="7">
    <location>
        <begin position="272"/>
        <end position="454"/>
    </location>
</feature>
<evidence type="ECO:0000259" key="7">
    <source>
        <dbReference type="PROSITE" id="PS50011"/>
    </source>
</evidence>
<name>A0A922E450_CARIL</name>
<protein>
    <recommendedName>
        <fullName evidence="7">Protein kinase domain-containing protein</fullName>
    </recommendedName>
</protein>
<evidence type="ECO:0000313" key="9">
    <source>
        <dbReference type="Proteomes" id="UP000811246"/>
    </source>
</evidence>
<dbReference type="InterPro" id="IPR001611">
    <property type="entry name" value="Leu-rich_rpt"/>
</dbReference>
<keyword evidence="3" id="KW-0812">Transmembrane</keyword>
<dbReference type="PROSITE" id="PS50011">
    <property type="entry name" value="PROTEIN_KINASE_DOM"/>
    <property type="match status" value="1"/>
</dbReference>
<keyword evidence="2" id="KW-0433">Leucine-rich repeat</keyword>
<dbReference type="InterPro" id="IPR003591">
    <property type="entry name" value="Leu-rich_rpt_typical-subtyp"/>
</dbReference>
<keyword evidence="4" id="KW-0677">Repeat</keyword>
<dbReference type="Proteomes" id="UP000811246">
    <property type="component" value="Chromosome 9"/>
</dbReference>
<keyword evidence="6" id="KW-0472">Membrane</keyword>
<dbReference type="Pfam" id="PF00069">
    <property type="entry name" value="Pkinase"/>
    <property type="match status" value="1"/>
</dbReference>
<evidence type="ECO:0000256" key="3">
    <source>
        <dbReference type="ARBA" id="ARBA00022692"/>
    </source>
</evidence>
<dbReference type="SMART" id="SM00365">
    <property type="entry name" value="LRR_SD22"/>
    <property type="match status" value="4"/>
</dbReference>